<dbReference type="OrthoDB" id="5069851at2759"/>
<sequence>YTVTMHIRRSLQTPDPDKPYLTEGPNATEMKDMINQAISSGNHYKLYDEAIEILKAWEHTDDINCIKRAAFSCEILKVTWPHYKLVDRGFLNAEIKALNALGEKLLRGTDLEVEEREFIMAIRGGLYDEWLEAIGWQAERATRITPQ</sequence>
<comment type="caution">
    <text evidence="1">The sequence shown here is derived from an EMBL/GenBank/DDBJ whole genome shotgun (WGS) entry which is preliminary data.</text>
</comment>
<reference evidence="1" key="2">
    <citation type="submission" date="2020-10" db="EMBL/GenBank/DDBJ databases">
        <authorList>
            <person name="Peck L.D."/>
            <person name="Nowell R.W."/>
            <person name="Flood J."/>
            <person name="Ryan M.J."/>
            <person name="Barraclough T.G."/>
        </authorList>
    </citation>
    <scope>NUCLEOTIDE SEQUENCE</scope>
    <source>
        <strain evidence="1">IMI 127659i</strain>
    </source>
</reference>
<accession>A0A9P7HD97</accession>
<dbReference type="AlphaFoldDB" id="A0A9P7HD97"/>
<gene>
    <name evidence="1" type="ORF">H9Q72_014487</name>
</gene>
<proteinExistence type="predicted"/>
<name>A0A9P7HD97_9HYPO</name>
<evidence type="ECO:0000313" key="2">
    <source>
        <dbReference type="Proteomes" id="UP000750502"/>
    </source>
</evidence>
<keyword evidence="2" id="KW-1185">Reference proteome</keyword>
<dbReference type="EMBL" id="JADFTT010002139">
    <property type="protein sequence ID" value="KAG5749981.1"/>
    <property type="molecule type" value="Genomic_DNA"/>
</dbReference>
<evidence type="ECO:0000313" key="1">
    <source>
        <dbReference type="EMBL" id="KAG5749981.1"/>
    </source>
</evidence>
<organism evidence="1 2">
    <name type="scientific">Fusarium xylarioides</name>
    <dbReference type="NCBI Taxonomy" id="221167"/>
    <lineage>
        <taxon>Eukaryota</taxon>
        <taxon>Fungi</taxon>
        <taxon>Dikarya</taxon>
        <taxon>Ascomycota</taxon>
        <taxon>Pezizomycotina</taxon>
        <taxon>Sordariomycetes</taxon>
        <taxon>Hypocreomycetidae</taxon>
        <taxon>Hypocreales</taxon>
        <taxon>Nectriaceae</taxon>
        <taxon>Fusarium</taxon>
        <taxon>Fusarium fujikuroi species complex</taxon>
    </lineage>
</organism>
<feature type="non-terminal residue" evidence="1">
    <location>
        <position position="1"/>
    </location>
</feature>
<dbReference type="Proteomes" id="UP000750502">
    <property type="component" value="Unassembled WGS sequence"/>
</dbReference>
<protein>
    <submittedName>
        <fullName evidence="1">Uncharacterized protein</fullName>
    </submittedName>
</protein>
<reference evidence="1" key="1">
    <citation type="journal article" date="2020" name="bioRxiv">
        <title>Historical genomics reveals the evolutionary mechanisms behind multiple outbreaks of the host-specific coffee wilt pathogen Fusarium xylarioides.</title>
        <authorList>
            <person name="Peck D."/>
            <person name="Nowell R.W."/>
            <person name="Flood J."/>
            <person name="Ryan M.J."/>
            <person name="Barraclough T.G."/>
        </authorList>
    </citation>
    <scope>NUCLEOTIDE SEQUENCE</scope>
    <source>
        <strain evidence="1">IMI 127659i</strain>
    </source>
</reference>